<evidence type="ECO:0000313" key="2">
    <source>
        <dbReference type="Proteomes" id="UP000290572"/>
    </source>
</evidence>
<keyword evidence="1" id="KW-0808">Transferase</keyword>
<dbReference type="GO" id="GO:0003964">
    <property type="term" value="F:RNA-directed DNA polymerase activity"/>
    <property type="evidence" value="ECO:0007669"/>
    <property type="project" value="UniProtKB-KW"/>
</dbReference>
<keyword evidence="1" id="KW-0548">Nucleotidyltransferase</keyword>
<dbReference type="Proteomes" id="UP000290572">
    <property type="component" value="Unassembled WGS sequence"/>
</dbReference>
<protein>
    <submittedName>
        <fullName evidence="1">Reverse transcriptase</fullName>
    </submittedName>
</protein>
<keyword evidence="2" id="KW-1185">Reference proteome</keyword>
<proteinExistence type="predicted"/>
<reference evidence="1 2" key="1">
    <citation type="submission" date="2018-03" db="EMBL/GenBank/DDBJ databases">
        <title>Draft genome sequence of Rohu Carp (Labeo rohita).</title>
        <authorList>
            <person name="Das P."/>
            <person name="Kushwaha B."/>
            <person name="Joshi C.G."/>
            <person name="Kumar D."/>
            <person name="Nagpure N.S."/>
            <person name="Sahoo L."/>
            <person name="Das S.P."/>
            <person name="Bit A."/>
            <person name="Patnaik S."/>
            <person name="Meher P.K."/>
            <person name="Jayasankar P."/>
            <person name="Koringa P.G."/>
            <person name="Patel N.V."/>
            <person name="Hinsu A.T."/>
            <person name="Kumar R."/>
            <person name="Pandey M."/>
            <person name="Agarwal S."/>
            <person name="Srivastava S."/>
            <person name="Singh M."/>
            <person name="Iquebal M.A."/>
            <person name="Jaiswal S."/>
            <person name="Angadi U.B."/>
            <person name="Kumar N."/>
            <person name="Raza M."/>
            <person name="Shah T.M."/>
            <person name="Rai A."/>
            <person name="Jena J.K."/>
        </authorList>
    </citation>
    <scope>NUCLEOTIDE SEQUENCE [LARGE SCALE GENOMIC DNA]</scope>
    <source>
        <strain evidence="1">DASCIFA01</strain>
        <tissue evidence="1">Testis</tissue>
    </source>
</reference>
<name>A0A498MGJ5_LABRO</name>
<dbReference type="EMBL" id="QBIY01012716">
    <property type="protein sequence ID" value="RXN18492.1"/>
    <property type="molecule type" value="Genomic_DNA"/>
</dbReference>
<gene>
    <name evidence="1" type="ORF">ROHU_007738</name>
</gene>
<evidence type="ECO:0000313" key="1">
    <source>
        <dbReference type="EMBL" id="RXN18492.1"/>
    </source>
</evidence>
<keyword evidence="1" id="KW-0695">RNA-directed DNA polymerase</keyword>
<comment type="caution">
    <text evidence="1">The sequence shown here is derived from an EMBL/GenBank/DDBJ whole genome shotgun (WGS) entry which is preliminary data.</text>
</comment>
<sequence>MDPPRSGRLTKWARISFKSAKSRGKVTYKFRFMLEGTPIPSISEKPVKNLRKLFDYSLFDSISELETWLNKIGLTITWAFPFHLFFAYSNTSYKSD</sequence>
<accession>A0A498MGJ5</accession>
<organism evidence="1 2">
    <name type="scientific">Labeo rohita</name>
    <name type="common">Indian major carp</name>
    <name type="synonym">Cyprinus rohita</name>
    <dbReference type="NCBI Taxonomy" id="84645"/>
    <lineage>
        <taxon>Eukaryota</taxon>
        <taxon>Metazoa</taxon>
        <taxon>Chordata</taxon>
        <taxon>Craniata</taxon>
        <taxon>Vertebrata</taxon>
        <taxon>Euteleostomi</taxon>
        <taxon>Actinopterygii</taxon>
        <taxon>Neopterygii</taxon>
        <taxon>Teleostei</taxon>
        <taxon>Ostariophysi</taxon>
        <taxon>Cypriniformes</taxon>
        <taxon>Cyprinidae</taxon>
        <taxon>Labeoninae</taxon>
        <taxon>Labeonini</taxon>
        <taxon>Labeo</taxon>
    </lineage>
</organism>
<dbReference type="AlphaFoldDB" id="A0A498MGJ5"/>